<protein>
    <recommendedName>
        <fullName evidence="3">Formamidase</fullName>
    </recommendedName>
</protein>
<dbReference type="Proteomes" id="UP001320245">
    <property type="component" value="Unassembled WGS sequence"/>
</dbReference>
<dbReference type="PANTHER" id="PTHR31891:SF1">
    <property type="entry name" value="FORMAMIDASE C869.04-RELATED"/>
    <property type="match status" value="1"/>
</dbReference>
<dbReference type="Gene3D" id="2.60.120.580">
    <property type="entry name" value="Acetamidase/Formamidase-like domains"/>
    <property type="match status" value="1"/>
</dbReference>
<dbReference type="InterPro" id="IPR004304">
    <property type="entry name" value="FmdA_AmdA"/>
</dbReference>
<proteinExistence type="predicted"/>
<organism evidence="1 2">
    <name type="scientific">Cytospora paraplurivora</name>
    <dbReference type="NCBI Taxonomy" id="2898453"/>
    <lineage>
        <taxon>Eukaryota</taxon>
        <taxon>Fungi</taxon>
        <taxon>Dikarya</taxon>
        <taxon>Ascomycota</taxon>
        <taxon>Pezizomycotina</taxon>
        <taxon>Sordariomycetes</taxon>
        <taxon>Sordariomycetidae</taxon>
        <taxon>Diaporthales</taxon>
        <taxon>Cytosporaceae</taxon>
        <taxon>Cytospora</taxon>
    </lineage>
</organism>
<evidence type="ECO:0000313" key="1">
    <source>
        <dbReference type="EMBL" id="KAK7746018.1"/>
    </source>
</evidence>
<dbReference type="AlphaFoldDB" id="A0AAN9UMI8"/>
<accession>A0AAN9UMI8</accession>
<gene>
    <name evidence="1" type="ORF">SLS53_002740</name>
</gene>
<name>A0AAN9UMI8_9PEZI</name>
<evidence type="ECO:0000313" key="2">
    <source>
        <dbReference type="Proteomes" id="UP001320245"/>
    </source>
</evidence>
<sequence>MPAIIKDTTKARASGGKIRTVCEVSLDKPAIPFAGTIKDGETVKIECVDWTGGQIGNNDSADDVKKVNLSEIHYLSGPFEIEGAEPGDVLLVEIVDVQPFQDHPWGFTGIFAKENGGGFLDELYPSAPGILGCAPSAEVLETWNKREGELIACSKLADRHVAMPPQPRSNHAGASDPDLKEKIGREGARTVPGRPEHGGNCDIKNLSRGSKVYLPVHVPGAKFSVGDLHFSQGDGEISFCGAIEMAGVITINFKVIKNGLEDLGLKSPIYIPGPVEPQFAPGRYIYFEGFSVDQHGKQHYLDVNVAYRQTILRVIEYLRRFGYSDYQIYLLLSSAPIQGHIASIVDIPNACTTIGLPVDIFDFDIMPTGPAKKLDIAPCVFETGVTEGIVNTTGGQNSEHSFGGGLTYKS</sequence>
<dbReference type="EMBL" id="JAJSPL020000007">
    <property type="protein sequence ID" value="KAK7746018.1"/>
    <property type="molecule type" value="Genomic_DNA"/>
</dbReference>
<reference evidence="1 2" key="1">
    <citation type="journal article" date="2023" name="PLoS ONE">
        <title>Cytospora paraplurivora sp. nov. isolated from orchards with fruit tree decline syndrome in Ontario, Canada.</title>
        <authorList>
            <person name="Ilyukhin E."/>
            <person name="Nguyen H.D.T."/>
            <person name="Castle A.J."/>
            <person name="Ellouze W."/>
        </authorList>
    </citation>
    <scope>NUCLEOTIDE SEQUENCE [LARGE SCALE GENOMIC DNA]</scope>
    <source>
        <strain evidence="1 2">FDS-564</strain>
    </source>
</reference>
<dbReference type="PANTHER" id="PTHR31891">
    <property type="entry name" value="FORMAMIDASE C869.04-RELATED"/>
    <property type="match status" value="1"/>
</dbReference>
<evidence type="ECO:0008006" key="3">
    <source>
        <dbReference type="Google" id="ProtNLM"/>
    </source>
</evidence>
<dbReference type="SUPFAM" id="SSF141130">
    <property type="entry name" value="Acetamidase/Formamidase-like"/>
    <property type="match status" value="1"/>
</dbReference>
<dbReference type="GO" id="GO:0016811">
    <property type="term" value="F:hydrolase activity, acting on carbon-nitrogen (but not peptide) bonds, in linear amides"/>
    <property type="evidence" value="ECO:0007669"/>
    <property type="project" value="InterPro"/>
</dbReference>
<keyword evidence="2" id="KW-1185">Reference proteome</keyword>
<comment type="caution">
    <text evidence="1">The sequence shown here is derived from an EMBL/GenBank/DDBJ whole genome shotgun (WGS) entry which is preliminary data.</text>
</comment>
<dbReference type="Pfam" id="PF03069">
    <property type="entry name" value="FmdA_AmdA"/>
    <property type="match status" value="2"/>
</dbReference>